<evidence type="ECO:0000256" key="1">
    <source>
        <dbReference type="SAM" id="MobiDB-lite"/>
    </source>
</evidence>
<evidence type="ECO:0000313" key="3">
    <source>
        <dbReference type="Proteomes" id="UP000054560"/>
    </source>
</evidence>
<keyword evidence="3" id="KW-1185">Reference proteome</keyword>
<accession>A0A0L0F488</accession>
<dbReference type="Proteomes" id="UP000054560">
    <property type="component" value="Unassembled WGS sequence"/>
</dbReference>
<feature type="compositionally biased region" description="Low complexity" evidence="1">
    <location>
        <begin position="1"/>
        <end position="15"/>
    </location>
</feature>
<name>A0A0L0F488_9EUKA</name>
<proteinExistence type="predicted"/>
<sequence length="82" mass="9256">NRRTSLLRSRSSSSASKDERAKDMKDDKDEKLVEASTEREKNRSRANSSMQPKIQNLDTGESISLDKIIIKTSEPTISNHAH</sequence>
<dbReference type="EMBL" id="KQ248603">
    <property type="protein sequence ID" value="KNC71530.1"/>
    <property type="molecule type" value="Genomic_DNA"/>
</dbReference>
<reference evidence="2 3" key="1">
    <citation type="submission" date="2011-02" db="EMBL/GenBank/DDBJ databases">
        <title>The Genome Sequence of Sphaeroforma arctica JP610.</title>
        <authorList>
            <consortium name="The Broad Institute Genome Sequencing Platform"/>
            <person name="Russ C."/>
            <person name="Cuomo C."/>
            <person name="Young S.K."/>
            <person name="Zeng Q."/>
            <person name="Gargeya S."/>
            <person name="Alvarado L."/>
            <person name="Berlin A."/>
            <person name="Chapman S.B."/>
            <person name="Chen Z."/>
            <person name="Freedman E."/>
            <person name="Gellesch M."/>
            <person name="Goldberg J."/>
            <person name="Griggs A."/>
            <person name="Gujja S."/>
            <person name="Heilman E."/>
            <person name="Heiman D."/>
            <person name="Howarth C."/>
            <person name="Mehta T."/>
            <person name="Neiman D."/>
            <person name="Pearson M."/>
            <person name="Roberts A."/>
            <person name="Saif S."/>
            <person name="Shea T."/>
            <person name="Shenoy N."/>
            <person name="Sisk P."/>
            <person name="Stolte C."/>
            <person name="Sykes S."/>
            <person name="White J."/>
            <person name="Yandava C."/>
            <person name="Burger G."/>
            <person name="Gray M.W."/>
            <person name="Holland P.W.H."/>
            <person name="King N."/>
            <person name="Lang F.B.F."/>
            <person name="Roger A.J."/>
            <person name="Ruiz-Trillo I."/>
            <person name="Haas B."/>
            <person name="Nusbaum C."/>
            <person name="Birren B."/>
        </authorList>
    </citation>
    <scope>NUCLEOTIDE SEQUENCE [LARGE SCALE GENOMIC DNA]</scope>
    <source>
        <strain evidence="2 3">JP610</strain>
    </source>
</reference>
<organism evidence="2 3">
    <name type="scientific">Sphaeroforma arctica JP610</name>
    <dbReference type="NCBI Taxonomy" id="667725"/>
    <lineage>
        <taxon>Eukaryota</taxon>
        <taxon>Ichthyosporea</taxon>
        <taxon>Ichthyophonida</taxon>
        <taxon>Sphaeroforma</taxon>
    </lineage>
</organism>
<feature type="compositionally biased region" description="Basic and acidic residues" evidence="1">
    <location>
        <begin position="16"/>
        <end position="43"/>
    </location>
</feature>
<feature type="compositionally biased region" description="Polar residues" evidence="1">
    <location>
        <begin position="73"/>
        <end position="82"/>
    </location>
</feature>
<feature type="region of interest" description="Disordered" evidence="1">
    <location>
        <begin position="1"/>
        <end position="82"/>
    </location>
</feature>
<evidence type="ECO:0000313" key="2">
    <source>
        <dbReference type="EMBL" id="KNC71530.1"/>
    </source>
</evidence>
<protein>
    <submittedName>
        <fullName evidence="2">Uncharacterized protein</fullName>
    </submittedName>
</protein>
<gene>
    <name evidence="2" type="ORF">SARC_15933</name>
</gene>
<dbReference type="GeneID" id="25916437"/>
<dbReference type="RefSeq" id="XP_014145432.1">
    <property type="nucleotide sequence ID" value="XM_014289957.1"/>
</dbReference>
<dbReference type="AlphaFoldDB" id="A0A0L0F488"/>
<feature type="non-terminal residue" evidence="2">
    <location>
        <position position="1"/>
    </location>
</feature>
<feature type="compositionally biased region" description="Polar residues" evidence="1">
    <location>
        <begin position="45"/>
        <end position="62"/>
    </location>
</feature>